<evidence type="ECO:0000256" key="4">
    <source>
        <dbReference type="SAM" id="Coils"/>
    </source>
</evidence>
<dbReference type="EMBL" id="JAVRIE010000008">
    <property type="protein sequence ID" value="MDT0584206.1"/>
    <property type="molecule type" value="Genomic_DNA"/>
</dbReference>
<evidence type="ECO:0000259" key="6">
    <source>
        <dbReference type="PROSITE" id="PS50887"/>
    </source>
</evidence>
<dbReference type="FunFam" id="3.30.70.270:FF:000001">
    <property type="entry name" value="Diguanylate cyclase domain protein"/>
    <property type="match status" value="1"/>
</dbReference>
<dbReference type="InterPro" id="IPR043128">
    <property type="entry name" value="Rev_trsase/Diguanyl_cyclase"/>
</dbReference>
<name>A0AAW8R4C3_9ALTE</name>
<accession>A0AAW8R4C3</accession>
<feature type="transmembrane region" description="Helical" evidence="5">
    <location>
        <begin position="178"/>
        <end position="198"/>
    </location>
</feature>
<feature type="transmembrane region" description="Helical" evidence="5">
    <location>
        <begin position="445"/>
        <end position="467"/>
    </location>
</feature>
<keyword evidence="5" id="KW-0472">Membrane</keyword>
<dbReference type="SUPFAM" id="SSF55073">
    <property type="entry name" value="Nucleotide cyclase"/>
    <property type="match status" value="1"/>
</dbReference>
<reference evidence="7 8" key="1">
    <citation type="submission" date="2023-09" db="EMBL/GenBank/DDBJ databases">
        <authorList>
            <person name="Rey-Velasco X."/>
        </authorList>
    </citation>
    <scope>NUCLEOTIDE SEQUENCE [LARGE SCALE GENOMIC DNA]</scope>
    <source>
        <strain evidence="7 8">W409</strain>
    </source>
</reference>
<sequence length="718" mass="80565">MRDFFTKNTLNILAKGSLLGVIAFVANILFAIPVYGSETLSWGLGIALFTLISFGLSPAIIVFAFCVTSMFLLAQDWFLIATTVLEFVFIAICIKKRLFIIMASLCFWIFVGSPLLLVSVHFYSEVMISQGYEYIYAASAGLNGLFNASLAAMLYLLTPTRWLNEKASRVNQKLSSNIFALSALTLILPVVTVSLLMASSASERNQKQVVKILRAQANSLSLATDNFINQHFTVIQQLANTLSLSDDKIFEQKLLVKSQEQFSDFFNITVIRADGYTEFFAPTRYNEELSKLPPSLRYVNDRRYFAHAKQNMTPYVSQAMMSRGVISAPMIAMSSPIIENGEFAGALLGAMNLSNVRTLHQNMVDSLQTESVIITDESNYIVYASAPLKLKPLEKFELTSGKSVFVPEFPMLAIKNKSYPYHVVKNSHNWNVYIIKQPEELVRLYSQHIIVLWLVVVGIILIFLLIAHKLSKRITSPLVALLENSSESYISNFEVEQDATSSREINEVAAKLRKSHHLLRDFEDQLQQQVNEKTTQLEQMNLQLAAQAREDGLTSLLNRSGFDEIANNAIKTSQRLHQPISLALIDIDDFKLINDSYGHPVGDECLKAFAELMQSNCKRETDIIGRYGGEEFVILMAGKDVRAHHQLMHNIRVQTQDLLVHPVEMQSPISFTISIGLCSLLGSSQLGLHEVINIADEELYKCKRNGKNQLSIVTIDPE</sequence>
<dbReference type="PANTHER" id="PTHR45138:SF9">
    <property type="entry name" value="DIGUANYLATE CYCLASE DGCM-RELATED"/>
    <property type="match status" value="1"/>
</dbReference>
<dbReference type="GO" id="GO:0043709">
    <property type="term" value="P:cell adhesion involved in single-species biofilm formation"/>
    <property type="evidence" value="ECO:0007669"/>
    <property type="project" value="TreeGrafter"/>
</dbReference>
<keyword evidence="4" id="KW-0175">Coiled coil</keyword>
<keyword evidence="5" id="KW-1133">Transmembrane helix</keyword>
<dbReference type="CDD" id="cd18773">
    <property type="entry name" value="PDC1_HK_sensor"/>
    <property type="match status" value="1"/>
</dbReference>
<dbReference type="Proteomes" id="UP001249020">
    <property type="component" value="Unassembled WGS sequence"/>
</dbReference>
<feature type="transmembrane region" description="Helical" evidence="5">
    <location>
        <begin position="134"/>
        <end position="157"/>
    </location>
</feature>
<dbReference type="GO" id="GO:1902201">
    <property type="term" value="P:negative regulation of bacterial-type flagellum-dependent cell motility"/>
    <property type="evidence" value="ECO:0007669"/>
    <property type="project" value="TreeGrafter"/>
</dbReference>
<keyword evidence="7" id="KW-0548">Nucleotidyltransferase</keyword>
<dbReference type="Gene3D" id="3.30.70.270">
    <property type="match status" value="1"/>
</dbReference>
<evidence type="ECO:0000313" key="7">
    <source>
        <dbReference type="EMBL" id="MDT0584206.1"/>
    </source>
</evidence>
<dbReference type="PANTHER" id="PTHR45138">
    <property type="entry name" value="REGULATORY COMPONENTS OF SENSORY TRANSDUCTION SYSTEM"/>
    <property type="match status" value="1"/>
</dbReference>
<dbReference type="GO" id="GO:0052621">
    <property type="term" value="F:diguanylate cyclase activity"/>
    <property type="evidence" value="ECO:0007669"/>
    <property type="project" value="UniProtKB-EC"/>
</dbReference>
<dbReference type="InterPro" id="IPR000160">
    <property type="entry name" value="GGDEF_dom"/>
</dbReference>
<feature type="transmembrane region" description="Helical" evidence="5">
    <location>
        <begin position="44"/>
        <end position="71"/>
    </location>
</feature>
<proteinExistence type="predicted"/>
<dbReference type="EC" id="2.7.7.65" evidence="2"/>
<dbReference type="NCBIfam" id="TIGR00254">
    <property type="entry name" value="GGDEF"/>
    <property type="match status" value="1"/>
</dbReference>
<evidence type="ECO:0000256" key="5">
    <source>
        <dbReference type="SAM" id="Phobius"/>
    </source>
</evidence>
<evidence type="ECO:0000256" key="2">
    <source>
        <dbReference type="ARBA" id="ARBA00012528"/>
    </source>
</evidence>
<gene>
    <name evidence="7" type="ORF">RM544_16785</name>
</gene>
<dbReference type="Gene3D" id="3.30.450.20">
    <property type="entry name" value="PAS domain"/>
    <property type="match status" value="1"/>
</dbReference>
<evidence type="ECO:0000256" key="3">
    <source>
        <dbReference type="ARBA" id="ARBA00034247"/>
    </source>
</evidence>
<keyword evidence="8" id="KW-1185">Reference proteome</keyword>
<feature type="transmembrane region" description="Helical" evidence="5">
    <location>
        <begin position="12"/>
        <end position="32"/>
    </location>
</feature>
<feature type="transmembrane region" description="Helical" evidence="5">
    <location>
        <begin position="99"/>
        <end position="122"/>
    </location>
</feature>
<dbReference type="AlphaFoldDB" id="A0AAW8R4C3"/>
<dbReference type="SMART" id="SM00267">
    <property type="entry name" value="GGDEF"/>
    <property type="match status" value="1"/>
</dbReference>
<protein>
    <recommendedName>
        <fullName evidence="2">diguanylate cyclase</fullName>
        <ecNumber evidence="2">2.7.7.65</ecNumber>
    </recommendedName>
</protein>
<dbReference type="CDD" id="cd01949">
    <property type="entry name" value="GGDEF"/>
    <property type="match status" value="1"/>
</dbReference>
<comment type="caution">
    <text evidence="7">The sequence shown here is derived from an EMBL/GenBank/DDBJ whole genome shotgun (WGS) entry which is preliminary data.</text>
</comment>
<dbReference type="InterPro" id="IPR029787">
    <property type="entry name" value="Nucleotide_cyclase"/>
</dbReference>
<dbReference type="RefSeq" id="WP_311362979.1">
    <property type="nucleotide sequence ID" value="NZ_JAVRIE010000008.1"/>
</dbReference>
<comment type="cofactor">
    <cofactor evidence="1">
        <name>Mg(2+)</name>
        <dbReference type="ChEBI" id="CHEBI:18420"/>
    </cofactor>
</comment>
<dbReference type="Pfam" id="PF00990">
    <property type="entry name" value="GGDEF"/>
    <property type="match status" value="1"/>
</dbReference>
<dbReference type="GO" id="GO:0005886">
    <property type="term" value="C:plasma membrane"/>
    <property type="evidence" value="ECO:0007669"/>
    <property type="project" value="TreeGrafter"/>
</dbReference>
<organism evidence="7 8">
    <name type="scientific">Brumicola blandensis</name>
    <dbReference type="NCBI Taxonomy" id="3075611"/>
    <lineage>
        <taxon>Bacteria</taxon>
        <taxon>Pseudomonadati</taxon>
        <taxon>Pseudomonadota</taxon>
        <taxon>Gammaproteobacteria</taxon>
        <taxon>Alteromonadales</taxon>
        <taxon>Alteromonadaceae</taxon>
        <taxon>Brumicola</taxon>
    </lineage>
</organism>
<keyword evidence="7" id="KW-0808">Transferase</keyword>
<dbReference type="InterPro" id="IPR050469">
    <property type="entry name" value="Diguanylate_Cyclase"/>
</dbReference>
<feature type="coiled-coil region" evidence="4">
    <location>
        <begin position="519"/>
        <end position="550"/>
    </location>
</feature>
<evidence type="ECO:0000256" key="1">
    <source>
        <dbReference type="ARBA" id="ARBA00001946"/>
    </source>
</evidence>
<feature type="domain" description="GGDEF" evidence="6">
    <location>
        <begin position="578"/>
        <end position="715"/>
    </location>
</feature>
<keyword evidence="5" id="KW-0812">Transmembrane</keyword>
<evidence type="ECO:0000313" key="8">
    <source>
        <dbReference type="Proteomes" id="UP001249020"/>
    </source>
</evidence>
<dbReference type="PROSITE" id="PS50887">
    <property type="entry name" value="GGDEF"/>
    <property type="match status" value="1"/>
</dbReference>
<comment type="catalytic activity">
    <reaction evidence="3">
        <text>2 GTP = 3',3'-c-di-GMP + 2 diphosphate</text>
        <dbReference type="Rhea" id="RHEA:24898"/>
        <dbReference type="ChEBI" id="CHEBI:33019"/>
        <dbReference type="ChEBI" id="CHEBI:37565"/>
        <dbReference type="ChEBI" id="CHEBI:58805"/>
        <dbReference type="EC" id="2.7.7.65"/>
    </reaction>
</comment>